<protein>
    <submittedName>
        <fullName evidence="1">Uncharacterized protein</fullName>
    </submittedName>
</protein>
<proteinExistence type="predicted"/>
<evidence type="ECO:0000313" key="2">
    <source>
        <dbReference type="Proteomes" id="UP001295684"/>
    </source>
</evidence>
<evidence type="ECO:0000313" key="1">
    <source>
        <dbReference type="EMBL" id="CAI2379859.1"/>
    </source>
</evidence>
<dbReference type="Proteomes" id="UP001295684">
    <property type="component" value="Unassembled WGS sequence"/>
</dbReference>
<dbReference type="AlphaFoldDB" id="A0AAD1XVX0"/>
<accession>A0AAD1XVX0</accession>
<gene>
    <name evidence="1" type="ORF">ECRASSUSDP1_LOCUS21279</name>
</gene>
<comment type="caution">
    <text evidence="1">The sequence shown here is derived from an EMBL/GenBank/DDBJ whole genome shotgun (WGS) entry which is preliminary data.</text>
</comment>
<organism evidence="1 2">
    <name type="scientific">Euplotes crassus</name>
    <dbReference type="NCBI Taxonomy" id="5936"/>
    <lineage>
        <taxon>Eukaryota</taxon>
        <taxon>Sar</taxon>
        <taxon>Alveolata</taxon>
        <taxon>Ciliophora</taxon>
        <taxon>Intramacronucleata</taxon>
        <taxon>Spirotrichea</taxon>
        <taxon>Hypotrichia</taxon>
        <taxon>Euplotida</taxon>
        <taxon>Euplotidae</taxon>
        <taxon>Moneuplotes</taxon>
    </lineage>
</organism>
<reference evidence="1" key="1">
    <citation type="submission" date="2023-07" db="EMBL/GenBank/DDBJ databases">
        <authorList>
            <consortium name="AG Swart"/>
            <person name="Singh M."/>
            <person name="Singh A."/>
            <person name="Seah K."/>
            <person name="Emmerich C."/>
        </authorList>
    </citation>
    <scope>NUCLEOTIDE SEQUENCE</scope>
    <source>
        <strain evidence="1">DP1</strain>
    </source>
</reference>
<dbReference type="EMBL" id="CAMPGE010021734">
    <property type="protein sequence ID" value="CAI2379859.1"/>
    <property type="molecule type" value="Genomic_DNA"/>
</dbReference>
<name>A0AAD1XVX0_EUPCR</name>
<keyword evidence="2" id="KW-1185">Reference proteome</keyword>
<sequence length="64" mass="7575">MCLYHGRVQYQHYGSLQKQCLICCLLQARLNTQKSHSRHKDEPKKVKKPLFNLKKASKFVWSSL</sequence>